<keyword evidence="3" id="KW-0378">Hydrolase</keyword>
<dbReference type="PANTHER" id="PTHR39430">
    <property type="entry name" value="MEMBRANE-ASSOCIATED PROTEASE-RELATED"/>
    <property type="match status" value="1"/>
</dbReference>
<organism evidence="3">
    <name type="scientific">gut metagenome</name>
    <dbReference type="NCBI Taxonomy" id="749906"/>
    <lineage>
        <taxon>unclassified sequences</taxon>
        <taxon>metagenomes</taxon>
        <taxon>organismal metagenomes</taxon>
    </lineage>
</organism>
<keyword evidence="1" id="KW-1133">Transmembrane helix</keyword>
<gene>
    <name evidence="3" type="ORF">EVA_21533</name>
</gene>
<comment type="caution">
    <text evidence="3">The sequence shown here is derived from an EMBL/GenBank/DDBJ whole genome shotgun (WGS) entry which is preliminary data.</text>
</comment>
<dbReference type="PANTHER" id="PTHR39430:SF1">
    <property type="entry name" value="PROTEASE"/>
    <property type="match status" value="1"/>
</dbReference>
<keyword evidence="3" id="KW-0645">Protease</keyword>
<keyword evidence="1" id="KW-0812">Transmembrane</keyword>
<dbReference type="GO" id="GO:0080120">
    <property type="term" value="P:CAAX-box protein maturation"/>
    <property type="evidence" value="ECO:0007669"/>
    <property type="project" value="UniProtKB-ARBA"/>
</dbReference>
<sequence>MVFGLLSFSMEETQEIIVFQLMEVLAIFAAYGSLKKICKLPLPKLGLSIKGRLTDMVGGFLAAVLLYGVGFGVSYIVGWVQVEAVHWLWLSLLTSFGFFFLVAVFEEVFLRGIVLGHLLDGGMPKYAALLLSSMLFSALHLFNPDFSWLPFLNLFLAGILLGSSYIYTRNLWFPIFLLLVLELVARTGVGV</sequence>
<reference evidence="3" key="1">
    <citation type="journal article" date="2012" name="PLoS ONE">
        <title>Gene sets for utilization of primary and secondary nutrition supplies in the distal gut of endangered iberian lynx.</title>
        <authorList>
            <person name="Alcaide M."/>
            <person name="Messina E."/>
            <person name="Richter M."/>
            <person name="Bargiela R."/>
            <person name="Peplies J."/>
            <person name="Huws S.A."/>
            <person name="Newbold C.J."/>
            <person name="Golyshin P.N."/>
            <person name="Simon M.A."/>
            <person name="Lopez G."/>
            <person name="Yakimov M.M."/>
            <person name="Ferrer M."/>
        </authorList>
    </citation>
    <scope>NUCLEOTIDE SEQUENCE</scope>
</reference>
<evidence type="ECO:0000256" key="1">
    <source>
        <dbReference type="SAM" id="Phobius"/>
    </source>
</evidence>
<evidence type="ECO:0000259" key="2">
    <source>
        <dbReference type="Pfam" id="PF02517"/>
    </source>
</evidence>
<feature type="transmembrane region" description="Helical" evidence="1">
    <location>
        <begin position="55"/>
        <end position="80"/>
    </location>
</feature>
<protein>
    <submittedName>
        <fullName evidence="3">Metal-dependent membrane protease</fullName>
    </submittedName>
</protein>
<name>J9BS04_9ZZZZ</name>
<dbReference type="GO" id="GO:0006508">
    <property type="term" value="P:proteolysis"/>
    <property type="evidence" value="ECO:0007669"/>
    <property type="project" value="UniProtKB-KW"/>
</dbReference>
<dbReference type="InterPro" id="IPR003675">
    <property type="entry name" value="Rce1/LyrA-like_dom"/>
</dbReference>
<feature type="transmembrane region" description="Helical" evidence="1">
    <location>
        <begin position="86"/>
        <end position="105"/>
    </location>
</feature>
<feature type="transmembrane region" description="Helical" evidence="1">
    <location>
        <begin position="171"/>
        <end position="189"/>
    </location>
</feature>
<dbReference type="EMBL" id="AMCI01008884">
    <property type="protein sequence ID" value="EJW90355.1"/>
    <property type="molecule type" value="Genomic_DNA"/>
</dbReference>
<feature type="transmembrane region" description="Helical" evidence="1">
    <location>
        <begin position="148"/>
        <end position="166"/>
    </location>
</feature>
<dbReference type="AlphaFoldDB" id="J9BS04"/>
<dbReference type="Pfam" id="PF02517">
    <property type="entry name" value="Rce1-like"/>
    <property type="match status" value="1"/>
</dbReference>
<evidence type="ECO:0000313" key="3">
    <source>
        <dbReference type="EMBL" id="EJW90355.1"/>
    </source>
</evidence>
<keyword evidence="1" id="KW-0472">Membrane</keyword>
<feature type="transmembrane region" description="Helical" evidence="1">
    <location>
        <begin position="16"/>
        <end position="34"/>
    </location>
</feature>
<feature type="domain" description="CAAX prenyl protease 2/Lysostaphin resistance protein A-like" evidence="2">
    <location>
        <begin position="90"/>
        <end position="177"/>
    </location>
</feature>
<dbReference type="GO" id="GO:0004175">
    <property type="term" value="F:endopeptidase activity"/>
    <property type="evidence" value="ECO:0007669"/>
    <property type="project" value="UniProtKB-ARBA"/>
</dbReference>
<proteinExistence type="predicted"/>
<accession>J9BS04</accession>